<feature type="compositionally biased region" description="Polar residues" evidence="1">
    <location>
        <begin position="144"/>
        <end position="153"/>
    </location>
</feature>
<proteinExistence type="predicted"/>
<dbReference type="Proteomes" id="UP000320762">
    <property type="component" value="Unassembled WGS sequence"/>
</dbReference>
<sequence length="259" mass="28480">MSSSSKTSSDMGTSGHDVANDGSLRRERSFSIVQMRRKLSTRRDAMKRAIITDNVPPPASSSRTSRKDASEQRGLGRRLRMLLPMRHAPSDAQLDLSGQSPLARSSPNTKRHVKKMSLASLGSVLLPRKSTPPLPHPPHAYVQRSKSCVGTTNSHRKRFPNMSFESVTKRQASADAVHSASVRRNRLSMLSSTTTSSVQRSDQEDSDSWRRSVYAVNDDDDDPFRPPTPTYLRGSSAASSLCASAAQRAPLILRNHSTL</sequence>
<evidence type="ECO:0000313" key="2">
    <source>
        <dbReference type="EMBL" id="TRM68852.1"/>
    </source>
</evidence>
<feature type="compositionally biased region" description="Basic and acidic residues" evidence="1">
    <location>
        <begin position="201"/>
        <end position="210"/>
    </location>
</feature>
<evidence type="ECO:0000256" key="1">
    <source>
        <dbReference type="SAM" id="MobiDB-lite"/>
    </source>
</evidence>
<reference evidence="2 3" key="1">
    <citation type="journal article" date="2019" name="New Phytol.">
        <title>Comparative genomics reveals unique wood-decay strategies and fruiting body development in the Schizophyllaceae.</title>
        <authorList>
            <person name="Almasi E."/>
            <person name="Sahu N."/>
            <person name="Krizsan K."/>
            <person name="Balint B."/>
            <person name="Kovacs G.M."/>
            <person name="Kiss B."/>
            <person name="Cseklye J."/>
            <person name="Drula E."/>
            <person name="Henrissat B."/>
            <person name="Nagy I."/>
            <person name="Chovatia M."/>
            <person name="Adam C."/>
            <person name="LaButti K."/>
            <person name="Lipzen A."/>
            <person name="Riley R."/>
            <person name="Grigoriev I.V."/>
            <person name="Nagy L.G."/>
        </authorList>
    </citation>
    <scope>NUCLEOTIDE SEQUENCE [LARGE SCALE GENOMIC DNA]</scope>
    <source>
        <strain evidence="2 3">NL-1724</strain>
    </source>
</reference>
<dbReference type="AlphaFoldDB" id="A0A550CVN5"/>
<feature type="region of interest" description="Disordered" evidence="1">
    <location>
        <begin position="90"/>
        <end position="113"/>
    </location>
</feature>
<feature type="region of interest" description="Disordered" evidence="1">
    <location>
        <begin position="127"/>
        <end position="157"/>
    </location>
</feature>
<feature type="compositionally biased region" description="Polar residues" evidence="1">
    <location>
        <begin position="96"/>
        <end position="108"/>
    </location>
</feature>
<organism evidence="2 3">
    <name type="scientific">Schizophyllum amplum</name>
    <dbReference type="NCBI Taxonomy" id="97359"/>
    <lineage>
        <taxon>Eukaryota</taxon>
        <taxon>Fungi</taxon>
        <taxon>Dikarya</taxon>
        <taxon>Basidiomycota</taxon>
        <taxon>Agaricomycotina</taxon>
        <taxon>Agaricomycetes</taxon>
        <taxon>Agaricomycetidae</taxon>
        <taxon>Agaricales</taxon>
        <taxon>Schizophyllaceae</taxon>
        <taxon>Schizophyllum</taxon>
    </lineage>
</organism>
<dbReference type="EMBL" id="VDMD01000001">
    <property type="protein sequence ID" value="TRM68852.1"/>
    <property type="molecule type" value="Genomic_DNA"/>
</dbReference>
<gene>
    <name evidence="2" type="ORF">BD626DRAFT_624311</name>
</gene>
<evidence type="ECO:0000313" key="3">
    <source>
        <dbReference type="Proteomes" id="UP000320762"/>
    </source>
</evidence>
<feature type="region of interest" description="Disordered" evidence="1">
    <location>
        <begin position="187"/>
        <end position="235"/>
    </location>
</feature>
<comment type="caution">
    <text evidence="2">The sequence shown here is derived from an EMBL/GenBank/DDBJ whole genome shotgun (WGS) entry which is preliminary data.</text>
</comment>
<accession>A0A550CVN5</accession>
<keyword evidence="3" id="KW-1185">Reference proteome</keyword>
<feature type="compositionally biased region" description="Low complexity" evidence="1">
    <location>
        <begin position="1"/>
        <end position="15"/>
    </location>
</feature>
<name>A0A550CVN5_9AGAR</name>
<feature type="region of interest" description="Disordered" evidence="1">
    <location>
        <begin position="1"/>
        <end position="75"/>
    </location>
</feature>
<protein>
    <submittedName>
        <fullName evidence="2">Uncharacterized protein</fullName>
    </submittedName>
</protein>